<dbReference type="PIRSF" id="PIRSF036990">
    <property type="entry name" value="UCP036990_CBS_BON"/>
    <property type="match status" value="1"/>
</dbReference>
<sequence length="212" mass="22776">MIHSTIGEVMTDDVVTVSETTPSTDVARLLDRHGISGLPVIDRDDKVLGVVSASDLVRERAARWPDGAGEAPVREVMSTPAVTVHPEQRVPDAARLMERRGVERRGVERLPVVDEEDRLIGIVTRRDLLRVFLRGDDEIRRQVSEEIVAGELGLPPEAVGVFVRDGVVTLAGDAGLRGAIARAGFAAWRLDGVVGVVNLVPPVPPEGVARPG</sequence>
<dbReference type="PANTHER" id="PTHR43080">
    <property type="entry name" value="CBS DOMAIN-CONTAINING PROTEIN CBSX3, MITOCHONDRIAL"/>
    <property type="match status" value="1"/>
</dbReference>
<feature type="domain" description="CBS" evidence="3">
    <location>
        <begin position="77"/>
        <end position="138"/>
    </location>
</feature>
<evidence type="ECO:0000259" key="3">
    <source>
        <dbReference type="PROSITE" id="PS51371"/>
    </source>
</evidence>
<proteinExistence type="predicted"/>
<dbReference type="CDD" id="cd04586">
    <property type="entry name" value="CBS_pair_BON_assoc"/>
    <property type="match status" value="1"/>
</dbReference>
<dbReference type="Gene3D" id="3.30.1340.30">
    <property type="match status" value="1"/>
</dbReference>
<dbReference type="InterPro" id="IPR007055">
    <property type="entry name" value="BON_dom"/>
</dbReference>
<dbReference type="RefSeq" id="WP_244174803.1">
    <property type="nucleotide sequence ID" value="NZ_FNTD01000004.1"/>
</dbReference>
<dbReference type="PROSITE" id="PS51371">
    <property type="entry name" value="CBS"/>
    <property type="match status" value="2"/>
</dbReference>
<dbReference type="PANTHER" id="PTHR43080:SF29">
    <property type="entry name" value="OS02G0818000 PROTEIN"/>
    <property type="match status" value="1"/>
</dbReference>
<dbReference type="Gene3D" id="3.10.580.10">
    <property type="entry name" value="CBS-domain"/>
    <property type="match status" value="2"/>
</dbReference>
<evidence type="ECO:0000256" key="1">
    <source>
        <dbReference type="ARBA" id="ARBA00023122"/>
    </source>
</evidence>
<dbReference type="STRING" id="67331.SAMN04490357_0797"/>
<dbReference type="AlphaFoldDB" id="A0A1H4NHP0"/>
<dbReference type="InterPro" id="IPR051257">
    <property type="entry name" value="Diverse_CBS-Domain"/>
</dbReference>
<gene>
    <name evidence="4" type="ORF">SAMN04490357_0797</name>
</gene>
<dbReference type="SMART" id="SM00116">
    <property type="entry name" value="CBS"/>
    <property type="match status" value="2"/>
</dbReference>
<dbReference type="Pfam" id="PF00571">
    <property type="entry name" value="CBS"/>
    <property type="match status" value="2"/>
</dbReference>
<reference evidence="4 5" key="1">
    <citation type="submission" date="2016-10" db="EMBL/GenBank/DDBJ databases">
        <authorList>
            <person name="de Groot N.N."/>
        </authorList>
    </citation>
    <scope>NUCLEOTIDE SEQUENCE [LARGE SCALE GENOMIC DNA]</scope>
    <source>
        <strain evidence="4 5">DSM 40306</strain>
    </source>
</reference>
<dbReference type="InterPro" id="IPR046342">
    <property type="entry name" value="CBS_dom_sf"/>
</dbReference>
<protein>
    <submittedName>
        <fullName evidence="4">BON domain-containing protein</fullName>
    </submittedName>
</protein>
<evidence type="ECO:0000313" key="5">
    <source>
        <dbReference type="Proteomes" id="UP000182375"/>
    </source>
</evidence>
<dbReference type="InterPro" id="IPR017080">
    <property type="entry name" value="UCP036990_CBS_BON"/>
</dbReference>
<dbReference type="Proteomes" id="UP000182375">
    <property type="component" value="Unassembled WGS sequence"/>
</dbReference>
<evidence type="ECO:0000256" key="2">
    <source>
        <dbReference type="PROSITE-ProRule" id="PRU00703"/>
    </source>
</evidence>
<organism evidence="4 5">
    <name type="scientific">Streptomyces misionensis</name>
    <dbReference type="NCBI Taxonomy" id="67331"/>
    <lineage>
        <taxon>Bacteria</taxon>
        <taxon>Bacillati</taxon>
        <taxon>Actinomycetota</taxon>
        <taxon>Actinomycetes</taxon>
        <taxon>Kitasatosporales</taxon>
        <taxon>Streptomycetaceae</taxon>
        <taxon>Streptomyces</taxon>
    </lineage>
</organism>
<dbReference type="GeneID" id="95510061"/>
<keyword evidence="1 2" id="KW-0129">CBS domain</keyword>
<dbReference type="SUPFAM" id="SSF54631">
    <property type="entry name" value="CBS-domain pair"/>
    <property type="match status" value="1"/>
</dbReference>
<name>A0A1H4NHP0_9ACTN</name>
<feature type="domain" description="CBS" evidence="3">
    <location>
        <begin position="10"/>
        <end position="67"/>
    </location>
</feature>
<dbReference type="InterPro" id="IPR000644">
    <property type="entry name" value="CBS_dom"/>
</dbReference>
<dbReference type="Pfam" id="PF04972">
    <property type="entry name" value="BON"/>
    <property type="match status" value="1"/>
</dbReference>
<evidence type="ECO:0000313" key="4">
    <source>
        <dbReference type="EMBL" id="SEB94747.1"/>
    </source>
</evidence>
<accession>A0A1H4NHP0</accession>
<dbReference type="EMBL" id="FNTD01000004">
    <property type="protein sequence ID" value="SEB94747.1"/>
    <property type="molecule type" value="Genomic_DNA"/>
</dbReference>